<comment type="caution">
    <text evidence="1">The sequence shown here is derived from an EMBL/GenBank/DDBJ whole genome shotgun (WGS) entry which is preliminary data.</text>
</comment>
<dbReference type="PROSITE" id="PS51257">
    <property type="entry name" value="PROKAR_LIPOPROTEIN"/>
    <property type="match status" value="1"/>
</dbReference>
<dbReference type="RefSeq" id="WP_279900346.1">
    <property type="nucleotide sequence ID" value="NZ_JAOCJW010000006.1"/>
</dbReference>
<evidence type="ECO:0000313" key="1">
    <source>
        <dbReference type="EMBL" id="MDH2004883.1"/>
    </source>
</evidence>
<sequence length="179" mass="19141">MRILIALSVTAALLGCAQLPNKRPPVNLMSTFDEAQARELIKAGTGIVSGTAFLRQNGGGVVTCAGSKVTILPATKYSSERLSVIYGDFLSTGKTSFASAFSLKHQPQQFDPDPPGYYAATKSTTCDAQGNFLLEDIQDGDYFVVTNVTWTVRSIQGGTLATKVTIKNSRSPKLIMTIN</sequence>
<proteinExistence type="predicted"/>
<dbReference type="SUPFAM" id="SSF117074">
    <property type="entry name" value="Hypothetical protein PA1324"/>
    <property type="match status" value="1"/>
</dbReference>
<dbReference type="AlphaFoldDB" id="A0AA42W1J2"/>
<evidence type="ECO:0008006" key="3">
    <source>
        <dbReference type="Google" id="ProtNLM"/>
    </source>
</evidence>
<evidence type="ECO:0000313" key="2">
    <source>
        <dbReference type="Proteomes" id="UP001161294"/>
    </source>
</evidence>
<accession>A0AA42W1J2</accession>
<gene>
    <name evidence="1" type="ORF">N5J23_04855</name>
</gene>
<protein>
    <recommendedName>
        <fullName evidence="3">Carboxypeptidase regulatory-like domain-containing protein</fullName>
    </recommendedName>
</protein>
<name>A0AA42W1J2_9BURK</name>
<reference evidence="1" key="1">
    <citation type="submission" date="2022-09" db="EMBL/GenBank/DDBJ databases">
        <title>Intensive care unit water sources are persistently colonized with multi-drug resistant bacteria and are the site of extensive horizontal gene transfer of antibiotic resistance genes.</title>
        <authorList>
            <person name="Diorio-Toth L."/>
        </authorList>
    </citation>
    <scope>NUCLEOTIDE SEQUENCE</scope>
    <source>
        <strain evidence="1">GD03686</strain>
    </source>
</reference>
<organism evidence="1 2">
    <name type="scientific">Comamonas aquatica</name>
    <dbReference type="NCBI Taxonomy" id="225991"/>
    <lineage>
        <taxon>Bacteria</taxon>
        <taxon>Pseudomonadati</taxon>
        <taxon>Pseudomonadota</taxon>
        <taxon>Betaproteobacteria</taxon>
        <taxon>Burkholderiales</taxon>
        <taxon>Comamonadaceae</taxon>
        <taxon>Comamonas</taxon>
    </lineage>
</organism>
<dbReference type="Proteomes" id="UP001161294">
    <property type="component" value="Unassembled WGS sequence"/>
</dbReference>
<dbReference type="EMBL" id="JAOCJW010000006">
    <property type="protein sequence ID" value="MDH2004883.1"/>
    <property type="molecule type" value="Genomic_DNA"/>
</dbReference>